<name>A0ACC2XA24_9TREE</name>
<evidence type="ECO:0000313" key="2">
    <source>
        <dbReference type="Proteomes" id="UP001234202"/>
    </source>
</evidence>
<keyword evidence="2" id="KW-1185">Reference proteome</keyword>
<organism evidence="1 2">
    <name type="scientific">Naganishia onofrii</name>
    <dbReference type="NCBI Taxonomy" id="1851511"/>
    <lineage>
        <taxon>Eukaryota</taxon>
        <taxon>Fungi</taxon>
        <taxon>Dikarya</taxon>
        <taxon>Basidiomycota</taxon>
        <taxon>Agaricomycotina</taxon>
        <taxon>Tremellomycetes</taxon>
        <taxon>Filobasidiales</taxon>
        <taxon>Filobasidiaceae</taxon>
        <taxon>Naganishia</taxon>
    </lineage>
</organism>
<dbReference type="EMBL" id="JASBWV010000020">
    <property type="protein sequence ID" value="KAJ9120440.1"/>
    <property type="molecule type" value="Genomic_DNA"/>
</dbReference>
<reference evidence="1" key="1">
    <citation type="submission" date="2023-04" db="EMBL/GenBank/DDBJ databases">
        <title>Draft Genome sequencing of Naganishia species isolated from polar environments using Oxford Nanopore Technology.</title>
        <authorList>
            <person name="Leo P."/>
            <person name="Venkateswaran K."/>
        </authorList>
    </citation>
    <scope>NUCLEOTIDE SEQUENCE</scope>
    <source>
        <strain evidence="1">DBVPG 5303</strain>
    </source>
</reference>
<sequence length="781" mass="85696">MSTSTPLSPTEVPEGNNDRLFSSTSPRRESLRDNAAFPSVHTLNETLPSPPQYTRDLQPGQVRLANPAISTPGPSRVIGFQPMVRALSDSGGNSTPNTPSTQSALTSGRPPEVRSSTSFGDLHPPKDVHDDYKYLHVGDRKMKVVITRGVGPAVGRFGKEGRPKPRRVKVNEVGGRVEGFIEVGKVDACVGLDVTISGRSLCTLYYNGQPSLLHGRRLIKHRITLFPSSDTPPVPYTKGKGKATEPTIPHNTTFAFGFDFPRYCELEDSKDGPVEDDDDDYPVEKHAAEPSSFGARAIDIAHSSSPSGRRSSLVPDATGSLGKEEHPACSSTGISPSSWKNRMESKSPPTGLGIGKFLKRNSFSAASSHGHSASATGQHPEVGSPEESGRRGFLRRISTSQSVTRPPLEEQYDLPPTTNLMLGDLQAEVEYHIKIRLRRKGLRFNDSIMLNCTYEPAQSMTHLERFTPSPDAIIHPDYPHWQTLPLEGGHAIAQKGKRMTDVEGGESAIKAELLVPFPLLFAIPPATRHEAGMIPTIPYRLRFHSSLPYQFPLLTFASSETAEWKIHLIRVITIRIHQKEMVRVLPLKTMWTIDALDEVEPVPVLDHDRAIAALREEARSPTTRAEHAAQPHSTRPSTELASQPQSTRPSTELASTTSSASDHLPSTPTDSIPTEPPSFDTVEEENLATPPPEFAETYAGPSNLRAPFPPEIPNNIDEENVYVAGKISLCRSAFKSILPPLNTPDIVVDYYLDVSITPKSGSIKESFAPLRQRWPVMYERL</sequence>
<protein>
    <submittedName>
        <fullName evidence="1">Uncharacterized protein</fullName>
    </submittedName>
</protein>
<dbReference type="Proteomes" id="UP001234202">
    <property type="component" value="Unassembled WGS sequence"/>
</dbReference>
<comment type="caution">
    <text evidence="1">The sequence shown here is derived from an EMBL/GenBank/DDBJ whole genome shotgun (WGS) entry which is preliminary data.</text>
</comment>
<accession>A0ACC2XA24</accession>
<evidence type="ECO:0000313" key="1">
    <source>
        <dbReference type="EMBL" id="KAJ9120440.1"/>
    </source>
</evidence>
<proteinExistence type="predicted"/>
<gene>
    <name evidence="1" type="ORF">QFC24_005112</name>
</gene>